<dbReference type="OrthoDB" id="2988890at2"/>
<protein>
    <submittedName>
        <fullName evidence="1">YugN-like family protein</fullName>
    </submittedName>
</protein>
<dbReference type="InterPro" id="IPR036491">
    <property type="entry name" value="YugN-like_sf"/>
</dbReference>
<evidence type="ECO:0000313" key="2">
    <source>
        <dbReference type="Proteomes" id="UP000198601"/>
    </source>
</evidence>
<dbReference type="Gene3D" id="3.30.310.100">
    <property type="entry name" value="YugN-like"/>
    <property type="match status" value="1"/>
</dbReference>
<dbReference type="EMBL" id="FMTT01000012">
    <property type="protein sequence ID" value="SCW52325.1"/>
    <property type="molecule type" value="Genomic_DNA"/>
</dbReference>
<reference evidence="2" key="1">
    <citation type="submission" date="2016-10" db="EMBL/GenBank/DDBJ databases">
        <authorList>
            <person name="Varghese N."/>
            <person name="Submissions S."/>
        </authorList>
    </citation>
    <scope>NUCLEOTIDE SEQUENCE [LARGE SCALE GENOMIC DNA]</scope>
    <source>
        <strain evidence="2">CGMCC 1.8946</strain>
    </source>
</reference>
<dbReference type="Pfam" id="PF08868">
    <property type="entry name" value="YugN"/>
    <property type="match status" value="1"/>
</dbReference>
<dbReference type="STRING" id="624147.SAMN04487970_101274"/>
<dbReference type="Proteomes" id="UP000198601">
    <property type="component" value="Unassembled WGS sequence"/>
</dbReference>
<evidence type="ECO:0000313" key="1">
    <source>
        <dbReference type="EMBL" id="SCW52325.1"/>
    </source>
</evidence>
<dbReference type="RefSeq" id="WP_090670778.1">
    <property type="nucleotide sequence ID" value="NZ_FMTT01000012.1"/>
</dbReference>
<proteinExistence type="predicted"/>
<name>A0A1G4R6S9_9BACL</name>
<organism evidence="1 2">
    <name type="scientific">Paenibacillus tianmuensis</name>
    <dbReference type="NCBI Taxonomy" id="624147"/>
    <lineage>
        <taxon>Bacteria</taxon>
        <taxon>Bacillati</taxon>
        <taxon>Bacillota</taxon>
        <taxon>Bacilli</taxon>
        <taxon>Bacillales</taxon>
        <taxon>Paenibacillaceae</taxon>
        <taxon>Paenibacillus</taxon>
    </lineage>
</organism>
<gene>
    <name evidence="1" type="ORF">SAMN04487970_101274</name>
</gene>
<dbReference type="AlphaFoldDB" id="A0A1G4R6S9"/>
<dbReference type="InterPro" id="IPR014967">
    <property type="entry name" value="Uncharacterised_YugN-like"/>
</dbReference>
<accession>A0A1G4R6S9</accession>
<sequence>MVPLDSTLQGREEPFEHVRSYLHEHEFTLGGNWDYEHGSFDRYLDEGHKVWLRIPFEVTSGVLDGDTDSTDAFVRIGTPFVLKHVYNEGLDHEAQARTYGALMDQFQEPLDKDGTVEDKWVDRAATLLREIERGCTTP</sequence>
<keyword evidence="2" id="KW-1185">Reference proteome</keyword>
<dbReference type="SUPFAM" id="SSF160755">
    <property type="entry name" value="YugN-like"/>
    <property type="match status" value="1"/>
</dbReference>